<dbReference type="Proteomes" id="UP000292452">
    <property type="component" value="Unassembled WGS sequence"/>
</dbReference>
<comment type="caution">
    <text evidence="3">The sequence shown here is derived from an EMBL/GenBank/DDBJ whole genome shotgun (WGS) entry which is preliminary data.</text>
</comment>
<accession>A0A4V2JHG0</accession>
<dbReference type="OrthoDB" id="4337460at2"/>
<dbReference type="AlphaFoldDB" id="A0A4V2JHG0"/>
<feature type="transmembrane region" description="Helical" evidence="2">
    <location>
        <begin position="6"/>
        <end position="28"/>
    </location>
</feature>
<protein>
    <submittedName>
        <fullName evidence="3">Uncharacterized protein</fullName>
    </submittedName>
</protein>
<keyword evidence="2" id="KW-0472">Membrane</keyword>
<evidence type="ECO:0000313" key="3">
    <source>
        <dbReference type="EMBL" id="TBO54471.1"/>
    </source>
</evidence>
<reference evidence="3 4" key="1">
    <citation type="submission" date="2019-02" db="EMBL/GenBank/DDBJ databases">
        <title>Draft Genome Sequence of Streptomyces sp. AM-2504, identified by 16S rRNA comparative analysis as a Streptomyces Kasugaensis strain.</title>
        <authorList>
            <person name="Napolioni V."/>
            <person name="Giuliodori A.M."/>
            <person name="Spurio R."/>
            <person name="Fabbretti A."/>
        </authorList>
    </citation>
    <scope>NUCLEOTIDE SEQUENCE [LARGE SCALE GENOMIC DNA]</scope>
    <source>
        <strain evidence="3 4">AM-2504</strain>
    </source>
</reference>
<name>A0A4V2JHG0_STRKA</name>
<dbReference type="GeneID" id="97376633"/>
<dbReference type="RefSeq" id="WP_052859506.1">
    <property type="nucleotide sequence ID" value="NZ_NDXL01000002.1"/>
</dbReference>
<dbReference type="EMBL" id="SIXH01000872">
    <property type="protein sequence ID" value="TBO54471.1"/>
    <property type="molecule type" value="Genomic_DNA"/>
</dbReference>
<evidence type="ECO:0000256" key="2">
    <source>
        <dbReference type="SAM" id="Phobius"/>
    </source>
</evidence>
<sequence length="86" mass="9309">MPTAVSILQQIGLAVLFAATVVWVIGLLKLTRHEGFEAAPRQGQRQLLDGVPRQTGPLGPPAESVELSAAEREAFEGLVRQLTSRY</sequence>
<gene>
    <name evidence="3" type="ORF">EYS09_38350</name>
</gene>
<evidence type="ECO:0000313" key="4">
    <source>
        <dbReference type="Proteomes" id="UP000292452"/>
    </source>
</evidence>
<organism evidence="3 4">
    <name type="scientific">Streptomyces kasugaensis</name>
    <dbReference type="NCBI Taxonomy" id="1946"/>
    <lineage>
        <taxon>Bacteria</taxon>
        <taxon>Bacillati</taxon>
        <taxon>Actinomycetota</taxon>
        <taxon>Actinomycetes</taxon>
        <taxon>Kitasatosporales</taxon>
        <taxon>Streptomycetaceae</taxon>
        <taxon>Streptomyces</taxon>
    </lineage>
</organism>
<keyword evidence="4" id="KW-1185">Reference proteome</keyword>
<evidence type="ECO:0000256" key="1">
    <source>
        <dbReference type="SAM" id="MobiDB-lite"/>
    </source>
</evidence>
<proteinExistence type="predicted"/>
<feature type="region of interest" description="Disordered" evidence="1">
    <location>
        <begin position="41"/>
        <end position="66"/>
    </location>
</feature>
<keyword evidence="2" id="KW-1133">Transmembrane helix</keyword>
<keyword evidence="2" id="KW-0812">Transmembrane</keyword>